<dbReference type="GO" id="GO:0071973">
    <property type="term" value="P:bacterial-type flagellum-dependent cell motility"/>
    <property type="evidence" value="ECO:0007669"/>
    <property type="project" value="InterPro"/>
</dbReference>
<dbReference type="InterPro" id="IPR006300">
    <property type="entry name" value="FlgB"/>
</dbReference>
<dbReference type="EMBL" id="CP000698">
    <property type="protein sequence ID" value="ABQ28359.1"/>
    <property type="molecule type" value="Genomic_DNA"/>
</dbReference>
<evidence type="ECO:0000313" key="7">
    <source>
        <dbReference type="EMBL" id="ABQ28359.1"/>
    </source>
</evidence>
<dbReference type="KEGG" id="gur:Gura_4216"/>
<comment type="subcellular location">
    <subcellularLocation>
        <location evidence="1 6">Bacterial flagellum basal body</location>
    </subcellularLocation>
</comment>
<dbReference type="AlphaFoldDB" id="A5G991"/>
<evidence type="ECO:0000256" key="4">
    <source>
        <dbReference type="ARBA" id="ARBA00023143"/>
    </source>
</evidence>
<dbReference type="HOGENOM" id="CLU_125463_3_0_7"/>
<dbReference type="NCBIfam" id="TIGR01396">
    <property type="entry name" value="FlgB"/>
    <property type="match status" value="1"/>
</dbReference>
<keyword evidence="7" id="KW-0966">Cell projection</keyword>
<dbReference type="RefSeq" id="WP_011940990.1">
    <property type="nucleotide sequence ID" value="NC_009483.1"/>
</dbReference>
<dbReference type="GO" id="GO:0030694">
    <property type="term" value="C:bacterial-type flagellum basal body, rod"/>
    <property type="evidence" value="ECO:0007669"/>
    <property type="project" value="InterPro"/>
</dbReference>
<comment type="function">
    <text evidence="5 6">Structural component of flagellum, the bacterial motility apparatus. Part of the rod structure of flagellar basal body.</text>
</comment>
<proteinExistence type="inferred from homology"/>
<comment type="subunit">
    <text evidence="6">The basal body constitutes a major portion of the flagellar organelle and consists of a number of rings mounted on a central rod.</text>
</comment>
<name>A5G991_GEOUR</name>
<evidence type="ECO:0000256" key="1">
    <source>
        <dbReference type="ARBA" id="ARBA00004117"/>
    </source>
</evidence>
<keyword evidence="7" id="KW-0282">Flagellum</keyword>
<dbReference type="STRING" id="351605.Gura_4216"/>
<evidence type="ECO:0000256" key="3">
    <source>
        <dbReference type="ARBA" id="ARBA00014376"/>
    </source>
</evidence>
<gene>
    <name evidence="7" type="ordered locus">Gura_4216</name>
</gene>
<evidence type="ECO:0000256" key="2">
    <source>
        <dbReference type="ARBA" id="ARBA00009677"/>
    </source>
</evidence>
<dbReference type="OrthoDB" id="9788334at2"/>
<accession>A5G991</accession>
<protein>
    <recommendedName>
        <fullName evidence="3 6">Flagellar basal body rod protein FlgB</fullName>
    </recommendedName>
</protein>
<organism evidence="7 8">
    <name type="scientific">Geotalea uraniireducens (strain Rf4)</name>
    <name type="common">Geobacter uraniireducens</name>
    <dbReference type="NCBI Taxonomy" id="351605"/>
    <lineage>
        <taxon>Bacteria</taxon>
        <taxon>Pseudomonadati</taxon>
        <taxon>Thermodesulfobacteriota</taxon>
        <taxon>Desulfuromonadia</taxon>
        <taxon>Geobacterales</taxon>
        <taxon>Geobacteraceae</taxon>
        <taxon>Geotalea</taxon>
    </lineage>
</organism>
<evidence type="ECO:0000313" key="8">
    <source>
        <dbReference type="Proteomes" id="UP000006695"/>
    </source>
</evidence>
<evidence type="ECO:0000256" key="5">
    <source>
        <dbReference type="ARBA" id="ARBA00024934"/>
    </source>
</evidence>
<keyword evidence="8" id="KW-1185">Reference proteome</keyword>
<evidence type="ECO:0000256" key="6">
    <source>
        <dbReference type="PIRNR" id="PIRNR002889"/>
    </source>
</evidence>
<keyword evidence="7" id="KW-0969">Cilium</keyword>
<dbReference type="Proteomes" id="UP000006695">
    <property type="component" value="Chromosome"/>
</dbReference>
<keyword evidence="4 6" id="KW-0975">Bacterial flagellum</keyword>
<reference evidence="7 8" key="1">
    <citation type="submission" date="2007-05" db="EMBL/GenBank/DDBJ databases">
        <title>Complete sequence of Geobacter uraniireducens Rf4.</title>
        <authorList>
            <consortium name="US DOE Joint Genome Institute"/>
            <person name="Copeland A."/>
            <person name="Lucas S."/>
            <person name="Lapidus A."/>
            <person name="Barry K."/>
            <person name="Detter J.C."/>
            <person name="Glavina del Rio T."/>
            <person name="Hammon N."/>
            <person name="Israni S."/>
            <person name="Dalin E."/>
            <person name="Tice H."/>
            <person name="Pitluck S."/>
            <person name="Chertkov O."/>
            <person name="Brettin T."/>
            <person name="Bruce D."/>
            <person name="Han C."/>
            <person name="Schmutz J."/>
            <person name="Larimer F."/>
            <person name="Land M."/>
            <person name="Hauser L."/>
            <person name="Kyrpides N."/>
            <person name="Mikhailova N."/>
            <person name="Shelobolina E."/>
            <person name="Aklujkar M."/>
            <person name="Lovley D."/>
            <person name="Richardson P."/>
        </authorList>
    </citation>
    <scope>NUCLEOTIDE SEQUENCE [LARGE SCALE GENOMIC DNA]</scope>
    <source>
        <strain evidence="7 8">Rf4</strain>
    </source>
</reference>
<dbReference type="PIRSF" id="PIRSF002889">
    <property type="entry name" value="Rod_FlgB"/>
    <property type="match status" value="1"/>
</dbReference>
<sequence length="140" mass="14887">MPVDGIFGVTVNVLSKSLDLRARNHSHISANLANAETPGYTPTELSFEGELKEALKGKGKNKGSITNPRHIPLRGGSTTIDGVRGSVIETPASSPGVDGNKVELENEMGRMVENQIMYNATVQLLGKKFDGIKTAIRGGN</sequence>
<comment type="similarity">
    <text evidence="2 6">Belongs to the flagella basal body rod proteins family.</text>
</comment>